<feature type="domain" description="Leucine-binding protein" evidence="5">
    <location>
        <begin position="55"/>
        <end position="370"/>
    </location>
</feature>
<dbReference type="AlphaFoldDB" id="A0A7S8F6E2"/>
<keyword evidence="7" id="KW-1185">Reference proteome</keyword>
<keyword evidence="3" id="KW-0029">Amino-acid transport</keyword>
<dbReference type="Pfam" id="PF13458">
    <property type="entry name" value="Peripla_BP_6"/>
    <property type="match status" value="1"/>
</dbReference>
<organism evidence="6 7">
    <name type="scientific">Qipengyuania soli</name>
    <dbReference type="NCBI Taxonomy" id="2782568"/>
    <lineage>
        <taxon>Bacteria</taxon>
        <taxon>Pseudomonadati</taxon>
        <taxon>Pseudomonadota</taxon>
        <taxon>Alphaproteobacteria</taxon>
        <taxon>Sphingomonadales</taxon>
        <taxon>Erythrobacteraceae</taxon>
        <taxon>Qipengyuania</taxon>
    </lineage>
</organism>
<feature type="chain" id="PRO_5032304722" evidence="4">
    <location>
        <begin position="31"/>
        <end position="384"/>
    </location>
</feature>
<feature type="signal peptide" evidence="4">
    <location>
        <begin position="1"/>
        <end position="30"/>
    </location>
</feature>
<evidence type="ECO:0000256" key="4">
    <source>
        <dbReference type="SAM" id="SignalP"/>
    </source>
</evidence>
<dbReference type="Proteomes" id="UP000594459">
    <property type="component" value="Chromosome"/>
</dbReference>
<evidence type="ECO:0000256" key="2">
    <source>
        <dbReference type="ARBA" id="ARBA00022729"/>
    </source>
</evidence>
<accession>A0A7S8F6E2</accession>
<dbReference type="InterPro" id="IPR051010">
    <property type="entry name" value="BCAA_transport"/>
</dbReference>
<dbReference type="KEGG" id="qso:IRL76_05485"/>
<keyword evidence="3" id="KW-0813">Transport</keyword>
<evidence type="ECO:0000259" key="5">
    <source>
        <dbReference type="Pfam" id="PF13458"/>
    </source>
</evidence>
<evidence type="ECO:0000256" key="3">
    <source>
        <dbReference type="ARBA" id="ARBA00022970"/>
    </source>
</evidence>
<dbReference type="RefSeq" id="WP_200983781.1">
    <property type="nucleotide sequence ID" value="NZ_CP064654.1"/>
</dbReference>
<dbReference type="InterPro" id="IPR028082">
    <property type="entry name" value="Peripla_BP_I"/>
</dbReference>
<dbReference type="InterPro" id="IPR028081">
    <property type="entry name" value="Leu-bd"/>
</dbReference>
<gene>
    <name evidence="6" type="ORF">IRL76_05485</name>
</gene>
<evidence type="ECO:0000256" key="1">
    <source>
        <dbReference type="ARBA" id="ARBA00010062"/>
    </source>
</evidence>
<dbReference type="SUPFAM" id="SSF53822">
    <property type="entry name" value="Periplasmic binding protein-like I"/>
    <property type="match status" value="1"/>
</dbReference>
<dbReference type="Gene3D" id="3.40.50.2300">
    <property type="match status" value="2"/>
</dbReference>
<dbReference type="CDD" id="cd06339">
    <property type="entry name" value="PBP1_YraM_LppC_lipoprotein-like"/>
    <property type="match status" value="1"/>
</dbReference>
<evidence type="ECO:0000313" key="6">
    <source>
        <dbReference type="EMBL" id="QPC99986.1"/>
    </source>
</evidence>
<dbReference type="PANTHER" id="PTHR30483:SF6">
    <property type="entry name" value="PERIPLASMIC BINDING PROTEIN OF ABC TRANSPORTER FOR NATURAL AMINO ACIDS"/>
    <property type="match status" value="1"/>
</dbReference>
<evidence type="ECO:0000313" key="7">
    <source>
        <dbReference type="Proteomes" id="UP000594459"/>
    </source>
</evidence>
<keyword evidence="2 4" id="KW-0732">Signal</keyword>
<protein>
    <submittedName>
        <fullName evidence="6">Penicillin-binding protein activator</fullName>
    </submittedName>
</protein>
<dbReference type="EMBL" id="CP064654">
    <property type="protein sequence ID" value="QPC99986.1"/>
    <property type="molecule type" value="Genomic_DNA"/>
</dbReference>
<name>A0A7S8F6E2_9SPHN</name>
<dbReference type="PROSITE" id="PS51257">
    <property type="entry name" value="PROKAR_LIPOPROTEIN"/>
    <property type="match status" value="1"/>
</dbReference>
<comment type="similarity">
    <text evidence="1">Belongs to the leucine-binding protein family.</text>
</comment>
<dbReference type="GO" id="GO:0006865">
    <property type="term" value="P:amino acid transport"/>
    <property type="evidence" value="ECO:0007669"/>
    <property type="project" value="UniProtKB-KW"/>
</dbReference>
<dbReference type="PANTHER" id="PTHR30483">
    <property type="entry name" value="LEUCINE-SPECIFIC-BINDING PROTEIN"/>
    <property type="match status" value="1"/>
</dbReference>
<proteinExistence type="inferred from homology"/>
<sequence length="384" mass="40683">MKRWTIDRRAMVTMGLAALLAGCAVIPKGAQRPGPVETPTGEPTEALPTDETRHRIALLVPMTGSNGNVGQAIANATTMALLDTNASNLRITTYDTAIGPQAAAKKAVQEGNKLILGPLLGTNVPSVLAEARPANVPVITFSNDTTVGGPDVFVMGHIPEQSIMRTIQYARTKGSQNFAILSPGGEYGERAEAAMKQAVATFGGKVVHTERYSRGNTSIVSAAQRMKAKGGYDAVLIAEGARLSIQAAGVLKPGGAGSARLLGTELLSGESSITKASAMRGTLFSAVSDSRYKRFVDSYEARFGSQPYRVATLGYDAVLLTLRVARDWKVGKAFPIKSLRSEDGFLGLDGAFRFKNSGVVERAMELREVRANEVVVVEAAPARF</sequence>
<reference evidence="6 7" key="1">
    <citation type="submission" date="2020-11" db="EMBL/GenBank/DDBJ databases">
        <title>The genome sequence of Erythrobacter sp. 6D36.</title>
        <authorList>
            <person name="Liu Y."/>
        </authorList>
    </citation>
    <scope>NUCLEOTIDE SEQUENCE [LARGE SCALE GENOMIC DNA]</scope>
    <source>
        <strain evidence="6 7">6D36</strain>
    </source>
</reference>